<dbReference type="GO" id="GO:0045944">
    <property type="term" value="P:positive regulation of transcription by RNA polymerase II"/>
    <property type="evidence" value="ECO:0007669"/>
    <property type="project" value="TreeGrafter"/>
</dbReference>
<protein>
    <recommendedName>
        <fullName evidence="6">Xylanolytic transcriptional activator regulatory domain-containing protein</fullName>
    </recommendedName>
</protein>
<evidence type="ECO:0000313" key="8">
    <source>
        <dbReference type="Proteomes" id="UP000191672"/>
    </source>
</evidence>
<dbReference type="GO" id="GO:0005634">
    <property type="term" value="C:nucleus"/>
    <property type="evidence" value="ECO:0007669"/>
    <property type="project" value="UniProtKB-SubCell"/>
</dbReference>
<dbReference type="PANTHER" id="PTHR47540:SF6">
    <property type="entry name" value="ZN(II)2CYS6 TRANSCRIPTION FACTOR (EUROFUNG)"/>
    <property type="match status" value="1"/>
</dbReference>
<gene>
    <name evidence="7" type="ORF">PENANT_c008G10749</name>
</gene>
<name>A0A1V6QAK7_9EURO</name>
<proteinExistence type="predicted"/>
<reference evidence="8" key="1">
    <citation type="journal article" date="2017" name="Nat. Microbiol.">
        <title>Global analysis of biosynthetic gene clusters reveals vast potential of secondary metabolite production in Penicillium species.</title>
        <authorList>
            <person name="Nielsen J.C."/>
            <person name="Grijseels S."/>
            <person name="Prigent S."/>
            <person name="Ji B."/>
            <person name="Dainat J."/>
            <person name="Nielsen K.F."/>
            <person name="Frisvad J.C."/>
            <person name="Workman M."/>
            <person name="Nielsen J."/>
        </authorList>
    </citation>
    <scope>NUCLEOTIDE SEQUENCE [LARGE SCALE GENOMIC DNA]</scope>
    <source>
        <strain evidence="8">IBT 31811</strain>
    </source>
</reference>
<dbReference type="PANTHER" id="PTHR47540">
    <property type="entry name" value="THIAMINE REPRESSIBLE GENES REGULATORY PROTEIN THI5"/>
    <property type="match status" value="1"/>
</dbReference>
<comment type="subcellular location">
    <subcellularLocation>
        <location evidence="1">Nucleus</location>
    </subcellularLocation>
</comment>
<evidence type="ECO:0000256" key="4">
    <source>
        <dbReference type="ARBA" id="ARBA00023163"/>
    </source>
</evidence>
<keyword evidence="2" id="KW-0805">Transcription regulation</keyword>
<dbReference type="Proteomes" id="UP000191672">
    <property type="component" value="Unassembled WGS sequence"/>
</dbReference>
<evidence type="ECO:0000256" key="2">
    <source>
        <dbReference type="ARBA" id="ARBA00023015"/>
    </source>
</evidence>
<sequence length="363" mass="40518">MALTMGLHRSLPVETEFTPIEREGRRRVWWTLYTLDRLCSSILGYPLLISDSTIDVELPTSDSLSSNEQEEFADPAHLVAIVKLARITGQILSDIYCLPQRSQENFVQRVHRILLSLRKFGEELPPSLLLRQTNLPRNVTSLHLHYNQCVISSTRLILLYLFKSRFSLNAATAEATPRIFSSTFLALAESCVQAAKASNSILSKSFVGGTLASFGYFDAHYLFSSTLILIISTVMDPNVVMSDAVSYAFTILKAMKEDGNLPSCDYYERLLRTRVSVGKMKEKSEAHGRALVVADDAQIVETRTSHQLDGQVLGFSEGLPLDHPLIDSFLADQGTWSNGMSPEDQFLRDLACELGDEFLFGPQ</sequence>
<evidence type="ECO:0000259" key="6">
    <source>
        <dbReference type="SMART" id="SM00906"/>
    </source>
</evidence>
<evidence type="ECO:0000256" key="3">
    <source>
        <dbReference type="ARBA" id="ARBA00023125"/>
    </source>
</evidence>
<dbReference type="GO" id="GO:0006351">
    <property type="term" value="P:DNA-templated transcription"/>
    <property type="evidence" value="ECO:0007669"/>
    <property type="project" value="InterPro"/>
</dbReference>
<dbReference type="Pfam" id="PF04082">
    <property type="entry name" value="Fungal_trans"/>
    <property type="match status" value="1"/>
</dbReference>
<dbReference type="InterPro" id="IPR051711">
    <property type="entry name" value="Stress_Response_Reg"/>
</dbReference>
<accession>A0A1V6QAK7</accession>
<dbReference type="CDD" id="cd12148">
    <property type="entry name" value="fungal_TF_MHR"/>
    <property type="match status" value="1"/>
</dbReference>
<dbReference type="STRING" id="416450.A0A1V6QAK7"/>
<evidence type="ECO:0000256" key="5">
    <source>
        <dbReference type="ARBA" id="ARBA00023242"/>
    </source>
</evidence>
<evidence type="ECO:0000256" key="1">
    <source>
        <dbReference type="ARBA" id="ARBA00004123"/>
    </source>
</evidence>
<dbReference type="SMART" id="SM00906">
    <property type="entry name" value="Fungal_trans"/>
    <property type="match status" value="1"/>
</dbReference>
<dbReference type="InterPro" id="IPR007219">
    <property type="entry name" value="XnlR_reg_dom"/>
</dbReference>
<keyword evidence="4" id="KW-0804">Transcription</keyword>
<keyword evidence="5" id="KW-0539">Nucleus</keyword>
<organism evidence="7 8">
    <name type="scientific">Penicillium antarcticum</name>
    <dbReference type="NCBI Taxonomy" id="416450"/>
    <lineage>
        <taxon>Eukaryota</taxon>
        <taxon>Fungi</taxon>
        <taxon>Dikarya</taxon>
        <taxon>Ascomycota</taxon>
        <taxon>Pezizomycotina</taxon>
        <taxon>Eurotiomycetes</taxon>
        <taxon>Eurotiomycetidae</taxon>
        <taxon>Eurotiales</taxon>
        <taxon>Aspergillaceae</taxon>
        <taxon>Penicillium</taxon>
    </lineage>
</organism>
<dbReference type="AlphaFoldDB" id="A0A1V6QAK7"/>
<dbReference type="GO" id="GO:0043565">
    <property type="term" value="F:sequence-specific DNA binding"/>
    <property type="evidence" value="ECO:0007669"/>
    <property type="project" value="TreeGrafter"/>
</dbReference>
<evidence type="ECO:0000313" key="7">
    <source>
        <dbReference type="EMBL" id="OQD86235.1"/>
    </source>
</evidence>
<keyword evidence="8" id="KW-1185">Reference proteome</keyword>
<dbReference type="GO" id="GO:0008270">
    <property type="term" value="F:zinc ion binding"/>
    <property type="evidence" value="ECO:0007669"/>
    <property type="project" value="InterPro"/>
</dbReference>
<feature type="domain" description="Xylanolytic transcriptional activator regulatory" evidence="6">
    <location>
        <begin position="1"/>
        <end position="65"/>
    </location>
</feature>
<keyword evidence="3" id="KW-0238">DNA-binding</keyword>
<comment type="caution">
    <text evidence="7">The sequence shown here is derived from an EMBL/GenBank/DDBJ whole genome shotgun (WGS) entry which is preliminary data.</text>
</comment>
<dbReference type="EMBL" id="MDYN01000008">
    <property type="protein sequence ID" value="OQD86235.1"/>
    <property type="molecule type" value="Genomic_DNA"/>
</dbReference>